<dbReference type="GO" id="GO:0016020">
    <property type="term" value="C:membrane"/>
    <property type="evidence" value="ECO:0007669"/>
    <property type="project" value="InterPro"/>
</dbReference>
<feature type="transmembrane region" description="Helical" evidence="1">
    <location>
        <begin position="106"/>
        <end position="130"/>
    </location>
</feature>
<reference evidence="2 3" key="1">
    <citation type="submission" date="2018-12" db="EMBL/GenBank/DDBJ databases">
        <authorList>
            <person name="Sun L."/>
            <person name="Chen Z."/>
        </authorList>
    </citation>
    <scope>NUCLEOTIDE SEQUENCE [LARGE SCALE GENOMIC DNA]</scope>
    <source>
        <strain evidence="2 3">LMG 29736</strain>
    </source>
</reference>
<comment type="caution">
    <text evidence="2">The sequence shown here is derived from an EMBL/GenBank/DDBJ whole genome shotgun (WGS) entry which is preliminary data.</text>
</comment>
<feature type="transmembrane region" description="Helical" evidence="1">
    <location>
        <begin position="58"/>
        <end position="85"/>
    </location>
</feature>
<dbReference type="InterPro" id="IPR010288">
    <property type="entry name" value="EcsB_ABC"/>
</dbReference>
<feature type="transmembrane region" description="Helical" evidence="1">
    <location>
        <begin position="172"/>
        <end position="190"/>
    </location>
</feature>
<dbReference type="Pfam" id="PF05975">
    <property type="entry name" value="EcsB"/>
    <property type="match status" value="1"/>
</dbReference>
<feature type="transmembrane region" description="Helical" evidence="1">
    <location>
        <begin position="365"/>
        <end position="388"/>
    </location>
</feature>
<feature type="transmembrane region" description="Helical" evidence="1">
    <location>
        <begin position="196"/>
        <end position="216"/>
    </location>
</feature>
<feature type="transmembrane region" description="Helical" evidence="1">
    <location>
        <begin position="297"/>
        <end position="316"/>
    </location>
</feature>
<keyword evidence="1" id="KW-1133">Transmembrane helix</keyword>
<accession>A0A429X1E1</accession>
<keyword evidence="1" id="KW-0472">Membrane</keyword>
<dbReference type="EMBL" id="QYTW02000038">
    <property type="protein sequence ID" value="RST57252.1"/>
    <property type="molecule type" value="Genomic_DNA"/>
</dbReference>
<dbReference type="OrthoDB" id="2448479at2"/>
<protein>
    <submittedName>
        <fullName evidence="2">Uncharacterized protein</fullName>
    </submittedName>
</protein>
<evidence type="ECO:0000313" key="2">
    <source>
        <dbReference type="EMBL" id="RST57252.1"/>
    </source>
</evidence>
<keyword evidence="1" id="KW-0812">Transmembrane</keyword>
<sequence length="395" mass="45840">MGTMNSSRLLFHRMRENWNYKYKIIKTVIDWTILIYLVVPAAAITIFVYRSWWIDPPAWIASVPFPLLFAIYFFLLWGSYFKTYIREADIIFLRKNEMLMLGLKRGGIIVSYLTEALSAAFLAVLISPLWMIHYGLSVKQLILFFGMWVSLRWLIMAVNGKLNVHLRGWRSLVRSIPVVVGAGTIWWLSYKALQSSSLLSVFIIIILNGTASMLLLKKRFTSIQTFEQDLSIDEKDKNKYTEMIFGLSMDIEKLPKPKPIRKSPRLYSKSNRIFKTRSPRNGFLELFIKASTRDTEYVRGYFQVLGITAVAIFFSPPIWLKITIGAVGVFFLIVWIGSVWYKLIGGHPFTKKYSGKEGYIKGKQIVTVVLLIPFVIICFLNVWILPWIRSLFLFF</sequence>
<evidence type="ECO:0000256" key="1">
    <source>
        <dbReference type="SAM" id="Phobius"/>
    </source>
</evidence>
<proteinExistence type="predicted"/>
<feature type="transmembrane region" description="Helical" evidence="1">
    <location>
        <begin position="322"/>
        <end position="344"/>
    </location>
</feature>
<dbReference type="Proteomes" id="UP000287296">
    <property type="component" value="Unassembled WGS sequence"/>
</dbReference>
<organism evidence="2 3">
    <name type="scientific">Siminovitchia terrae</name>
    <name type="common">Bacillus terrae</name>
    <dbReference type="NCBI Taxonomy" id="1914933"/>
    <lineage>
        <taxon>Bacteria</taxon>
        <taxon>Bacillati</taxon>
        <taxon>Bacillota</taxon>
        <taxon>Bacilli</taxon>
        <taxon>Bacillales</taxon>
        <taxon>Bacillaceae</taxon>
        <taxon>Siminovitchia</taxon>
    </lineage>
</organism>
<feature type="transmembrane region" description="Helical" evidence="1">
    <location>
        <begin position="31"/>
        <end position="52"/>
    </location>
</feature>
<name>A0A429X1E1_SIMTE</name>
<evidence type="ECO:0000313" key="3">
    <source>
        <dbReference type="Proteomes" id="UP000287296"/>
    </source>
</evidence>
<dbReference type="AlphaFoldDB" id="A0A429X1E1"/>
<gene>
    <name evidence="2" type="ORF">D5F11_023670</name>
</gene>